<organism evidence="1 2">
    <name type="scientific">Flavobacterium hydatis</name>
    <name type="common">Cytophaga aquatilis</name>
    <dbReference type="NCBI Taxonomy" id="991"/>
    <lineage>
        <taxon>Bacteria</taxon>
        <taxon>Pseudomonadati</taxon>
        <taxon>Bacteroidota</taxon>
        <taxon>Flavobacteriia</taxon>
        <taxon>Flavobacteriales</taxon>
        <taxon>Flavobacteriaceae</taxon>
        <taxon>Flavobacterium</taxon>
    </lineage>
</organism>
<evidence type="ECO:0000313" key="2">
    <source>
        <dbReference type="Proteomes" id="UP000198424"/>
    </source>
</evidence>
<sequence length="61" mass="7486">MLHLHPAKHGKFLEILTRKEEKRMKNFSKKNFKFFLPVRKNFSTFAPALRNKRNEKRRTRS</sequence>
<keyword evidence="2" id="KW-1185">Reference proteome</keyword>
<dbReference type="Proteomes" id="UP000198424">
    <property type="component" value="Unassembled WGS sequence"/>
</dbReference>
<proteinExistence type="predicted"/>
<gene>
    <name evidence="1" type="ORF">B0A62_15300</name>
</gene>
<accession>A0ABX4CET2</accession>
<reference evidence="1 2" key="1">
    <citation type="submission" date="2016-11" db="EMBL/GenBank/DDBJ databases">
        <title>Whole genomes of Flavobacteriaceae.</title>
        <authorList>
            <person name="Stine C."/>
            <person name="Li C."/>
            <person name="Tadesse D."/>
        </authorList>
    </citation>
    <scope>NUCLEOTIDE SEQUENCE [LARGE SCALE GENOMIC DNA]</scope>
    <source>
        <strain evidence="1 2">ATCC 29551</strain>
    </source>
</reference>
<evidence type="ECO:0000313" key="1">
    <source>
        <dbReference type="EMBL" id="OXA92398.1"/>
    </source>
</evidence>
<dbReference type="EMBL" id="MUGY01000022">
    <property type="protein sequence ID" value="OXA92398.1"/>
    <property type="molecule type" value="Genomic_DNA"/>
</dbReference>
<name>A0ABX4CET2_FLAHY</name>
<feature type="non-terminal residue" evidence="1">
    <location>
        <position position="61"/>
    </location>
</feature>
<protein>
    <submittedName>
        <fullName evidence="1">Uncharacterized protein</fullName>
    </submittedName>
</protein>
<comment type="caution">
    <text evidence="1">The sequence shown here is derived from an EMBL/GenBank/DDBJ whole genome shotgun (WGS) entry which is preliminary data.</text>
</comment>